<protein>
    <submittedName>
        <fullName evidence="1">(rape) hypothetical protein</fullName>
    </submittedName>
</protein>
<dbReference type="AlphaFoldDB" id="A0A816KZ86"/>
<reference evidence="1" key="1">
    <citation type="submission" date="2021-01" db="EMBL/GenBank/DDBJ databases">
        <authorList>
            <consortium name="Genoscope - CEA"/>
            <person name="William W."/>
        </authorList>
    </citation>
    <scope>NUCLEOTIDE SEQUENCE</scope>
</reference>
<accession>A0A816KZ86</accession>
<gene>
    <name evidence="1" type="ORF">DARMORV10_C05P49650.1</name>
</gene>
<organism evidence="1">
    <name type="scientific">Brassica napus</name>
    <name type="common">Rape</name>
    <dbReference type="NCBI Taxonomy" id="3708"/>
    <lineage>
        <taxon>Eukaryota</taxon>
        <taxon>Viridiplantae</taxon>
        <taxon>Streptophyta</taxon>
        <taxon>Embryophyta</taxon>
        <taxon>Tracheophyta</taxon>
        <taxon>Spermatophyta</taxon>
        <taxon>Magnoliopsida</taxon>
        <taxon>eudicotyledons</taxon>
        <taxon>Gunneridae</taxon>
        <taxon>Pentapetalae</taxon>
        <taxon>rosids</taxon>
        <taxon>malvids</taxon>
        <taxon>Brassicales</taxon>
        <taxon>Brassicaceae</taxon>
        <taxon>Brassiceae</taxon>
        <taxon>Brassica</taxon>
    </lineage>
</organism>
<sequence length="107" mass="12360">MGEDGRQEVYIVGLQEYEVSYVQIVKELVEKGAQGQLEQMRSHLHHLLSYNFYWEDFLSLILLAVKEVQKPQKITARQGEDALYPSWLSTDVGPTDDAGDDVMAWWQ</sequence>
<evidence type="ECO:0000313" key="1">
    <source>
        <dbReference type="EMBL" id="CAF1933859.1"/>
    </source>
</evidence>
<dbReference type="Proteomes" id="UP001295469">
    <property type="component" value="Chromosome C05"/>
</dbReference>
<name>A0A816KZ86_BRANA</name>
<proteinExistence type="predicted"/>
<dbReference type="EMBL" id="HG994369">
    <property type="protein sequence ID" value="CAF1933859.1"/>
    <property type="molecule type" value="Genomic_DNA"/>
</dbReference>